<gene>
    <name evidence="1" type="ORF">CXQ87_001971</name>
</gene>
<dbReference type="EMBL" id="PKFP01000001">
    <property type="protein sequence ID" value="PVH13853.1"/>
    <property type="molecule type" value="Genomic_DNA"/>
</dbReference>
<name>A0A2V1A9C8_9ASCO</name>
<dbReference type="AlphaFoldDB" id="A0A2V1A9C8"/>
<evidence type="ECO:0000313" key="1">
    <source>
        <dbReference type="EMBL" id="PVH13853.1"/>
    </source>
</evidence>
<dbReference type="GeneID" id="37001971"/>
<organism evidence="1 2">
    <name type="scientific">Candidozyma duobushaemuli</name>
    <dbReference type="NCBI Taxonomy" id="1231522"/>
    <lineage>
        <taxon>Eukaryota</taxon>
        <taxon>Fungi</taxon>
        <taxon>Dikarya</taxon>
        <taxon>Ascomycota</taxon>
        <taxon>Saccharomycotina</taxon>
        <taxon>Pichiomycetes</taxon>
        <taxon>Metschnikowiaceae</taxon>
        <taxon>Candidozyma</taxon>
    </lineage>
</organism>
<dbReference type="VEuPathDB" id="FungiDB:CXQ87_001971"/>
<comment type="caution">
    <text evidence="1">The sequence shown here is derived from an EMBL/GenBank/DDBJ whole genome shotgun (WGS) entry which is preliminary data.</text>
</comment>
<proteinExistence type="predicted"/>
<sequence length="182" mass="21536">MPPKRTSSQKPRARKAKKVCEEEDANDGFYIDGKECITANPLVKLQQELEWIAISATAIQLHYNKFKWKMSDSSIPRDEVVKACQGICVDLFSVFKKALILSEKYEDTVVVKQLRELSRDAVELDQPIRRFKKYAETQDEDFEKESIHDFKTILDAFMFRVNIIRRHISRDYWFLKPRPRLY</sequence>
<keyword evidence="2" id="KW-1185">Reference proteome</keyword>
<protein>
    <submittedName>
        <fullName evidence="1">Uncharacterized protein</fullName>
    </submittedName>
</protein>
<evidence type="ECO:0000313" key="2">
    <source>
        <dbReference type="Proteomes" id="UP000244406"/>
    </source>
</evidence>
<accession>A0A2V1A9C8</accession>
<dbReference type="RefSeq" id="XP_025334793.1">
    <property type="nucleotide sequence ID" value="XM_025480493.1"/>
</dbReference>
<dbReference type="Proteomes" id="UP000244406">
    <property type="component" value="Unassembled WGS sequence"/>
</dbReference>
<reference evidence="1 2" key="1">
    <citation type="submission" date="2017-12" db="EMBL/GenBank/DDBJ databases">
        <title>Genome Sequence of the Amphotericin B-resistant Candida duobushaemulonii strain, B09383.</title>
        <authorList>
            <person name="Chow N.A."/>
            <person name="Gade L."/>
            <person name="Batra D."/>
            <person name="Rowe L.A."/>
            <person name="Loparev V.N."/>
            <person name="Litvintseva A.P."/>
        </authorList>
    </citation>
    <scope>NUCLEOTIDE SEQUENCE [LARGE SCALE GENOMIC DNA]</scope>
    <source>
        <strain evidence="1 2">B09383</strain>
    </source>
</reference>